<keyword evidence="2 5" id="KW-0812">Transmembrane</keyword>
<accession>A0A7X0H7C3</accession>
<gene>
    <name evidence="6" type="ORF">HNQ40_002419</name>
</gene>
<comment type="caution">
    <text evidence="6">The sequence shown here is derived from an EMBL/GenBank/DDBJ whole genome shotgun (WGS) entry which is preliminary data.</text>
</comment>
<keyword evidence="3 5" id="KW-1133">Transmembrane helix</keyword>
<evidence type="ECO:0000256" key="5">
    <source>
        <dbReference type="SAM" id="Phobius"/>
    </source>
</evidence>
<organism evidence="6 7">
    <name type="scientific">Algisphaera agarilytica</name>
    <dbReference type="NCBI Taxonomy" id="1385975"/>
    <lineage>
        <taxon>Bacteria</taxon>
        <taxon>Pseudomonadati</taxon>
        <taxon>Planctomycetota</taxon>
        <taxon>Phycisphaerae</taxon>
        <taxon>Phycisphaerales</taxon>
        <taxon>Phycisphaeraceae</taxon>
        <taxon>Algisphaera</taxon>
    </lineage>
</organism>
<sequence length="140" mass="15288">MSQSQANPLAQIANPLTQNVPAERPIEQDAEERKFGMIAHLVAFAGLTGIPFANIAGPLVVWLMKRDTMPFVDDQAKEALNFQITATIAILCCIPLMFVLVGLLLLPVVSIATLVFTILGAVKANAGEHYRYPFTLRLIK</sequence>
<evidence type="ECO:0000256" key="4">
    <source>
        <dbReference type="ARBA" id="ARBA00023136"/>
    </source>
</evidence>
<dbReference type="EMBL" id="JACHGY010000001">
    <property type="protein sequence ID" value="MBB6430613.1"/>
    <property type="molecule type" value="Genomic_DNA"/>
</dbReference>
<dbReference type="InterPro" id="IPR019109">
    <property type="entry name" value="MamF_MmsF"/>
</dbReference>
<dbReference type="Proteomes" id="UP000541810">
    <property type="component" value="Unassembled WGS sequence"/>
</dbReference>
<evidence type="ECO:0008006" key="8">
    <source>
        <dbReference type="Google" id="ProtNLM"/>
    </source>
</evidence>
<name>A0A7X0H7C3_9BACT</name>
<keyword evidence="7" id="KW-1185">Reference proteome</keyword>
<evidence type="ECO:0000256" key="1">
    <source>
        <dbReference type="ARBA" id="ARBA00004141"/>
    </source>
</evidence>
<feature type="transmembrane region" description="Helical" evidence="5">
    <location>
        <begin position="84"/>
        <end position="116"/>
    </location>
</feature>
<evidence type="ECO:0000256" key="3">
    <source>
        <dbReference type="ARBA" id="ARBA00022989"/>
    </source>
</evidence>
<dbReference type="AlphaFoldDB" id="A0A7X0H7C3"/>
<evidence type="ECO:0000256" key="2">
    <source>
        <dbReference type="ARBA" id="ARBA00022692"/>
    </source>
</evidence>
<comment type="subcellular location">
    <subcellularLocation>
        <location evidence="1">Membrane</location>
        <topology evidence="1">Multi-pass membrane protein</topology>
    </subcellularLocation>
</comment>
<evidence type="ECO:0000313" key="7">
    <source>
        <dbReference type="Proteomes" id="UP000541810"/>
    </source>
</evidence>
<protein>
    <recommendedName>
        <fullName evidence="8">Orotate phosphoribosyltransferase</fullName>
    </recommendedName>
</protein>
<dbReference type="Pfam" id="PF09685">
    <property type="entry name" value="MamF_MmsF"/>
    <property type="match status" value="1"/>
</dbReference>
<proteinExistence type="predicted"/>
<dbReference type="RefSeq" id="WP_221435514.1">
    <property type="nucleotide sequence ID" value="NZ_JACHGY010000001.1"/>
</dbReference>
<keyword evidence="4 5" id="KW-0472">Membrane</keyword>
<feature type="transmembrane region" description="Helical" evidence="5">
    <location>
        <begin position="41"/>
        <end position="64"/>
    </location>
</feature>
<reference evidence="6 7" key="1">
    <citation type="submission" date="2020-08" db="EMBL/GenBank/DDBJ databases">
        <title>Genomic Encyclopedia of Type Strains, Phase IV (KMG-IV): sequencing the most valuable type-strain genomes for metagenomic binning, comparative biology and taxonomic classification.</title>
        <authorList>
            <person name="Goeker M."/>
        </authorList>
    </citation>
    <scope>NUCLEOTIDE SEQUENCE [LARGE SCALE GENOMIC DNA]</scope>
    <source>
        <strain evidence="6 7">DSM 103725</strain>
    </source>
</reference>
<evidence type="ECO:0000313" key="6">
    <source>
        <dbReference type="EMBL" id="MBB6430613.1"/>
    </source>
</evidence>